<reference evidence="1 2" key="1">
    <citation type="journal article" date="2015" name="Genome Announc.">
        <title>Expanding the biotechnology potential of lactobacilli through comparative genomics of 213 strains and associated genera.</title>
        <authorList>
            <person name="Sun Z."/>
            <person name="Harris H.M."/>
            <person name="McCann A."/>
            <person name="Guo C."/>
            <person name="Argimon S."/>
            <person name="Zhang W."/>
            <person name="Yang X."/>
            <person name="Jeffery I.B."/>
            <person name="Cooney J.C."/>
            <person name="Kagawa T.F."/>
            <person name="Liu W."/>
            <person name="Song Y."/>
            <person name="Salvetti E."/>
            <person name="Wrobel A."/>
            <person name="Rasinkangas P."/>
            <person name="Parkhill J."/>
            <person name="Rea M.C."/>
            <person name="O'Sullivan O."/>
            <person name="Ritari J."/>
            <person name="Douillard F.P."/>
            <person name="Paul Ross R."/>
            <person name="Yang R."/>
            <person name="Briner A.E."/>
            <person name="Felis G.E."/>
            <person name="de Vos W.M."/>
            <person name="Barrangou R."/>
            <person name="Klaenhammer T.R."/>
            <person name="Caufield P.W."/>
            <person name="Cui Y."/>
            <person name="Zhang H."/>
            <person name="O'Toole P.W."/>
        </authorList>
    </citation>
    <scope>NUCLEOTIDE SEQUENCE [LARGE SCALE GENOMIC DNA]</scope>
    <source>
        <strain evidence="1 2">DSM 18793</strain>
    </source>
</reference>
<proteinExistence type="predicted"/>
<sequence>MKSELMAIINKETNLTDDIRRKFVGDASSTKRYQEDGYTFAEYETDAVVYIEGVAENLNRDTPIFVPLSKLSDEVLETLENLEYKKAPIR</sequence>
<accession>A0A0R1UU18</accession>
<organism evidence="1 2">
    <name type="scientific">Limosilactobacillus equigenerosi DSM 18793 = JCM 14505</name>
    <dbReference type="NCBI Taxonomy" id="1423742"/>
    <lineage>
        <taxon>Bacteria</taxon>
        <taxon>Bacillati</taxon>
        <taxon>Bacillota</taxon>
        <taxon>Bacilli</taxon>
        <taxon>Lactobacillales</taxon>
        <taxon>Lactobacillaceae</taxon>
        <taxon>Limosilactobacillus</taxon>
    </lineage>
</organism>
<dbReference type="AlphaFoldDB" id="A0A0R1UU18"/>
<dbReference type="Proteomes" id="UP000051084">
    <property type="component" value="Unassembled WGS sequence"/>
</dbReference>
<dbReference type="RefSeq" id="WP_056995190.1">
    <property type="nucleotide sequence ID" value="NZ_AZGC01000003.1"/>
</dbReference>
<protein>
    <submittedName>
        <fullName evidence="1">Uncharacterized protein</fullName>
    </submittedName>
</protein>
<gene>
    <name evidence="1" type="ORF">FC21_GL000914</name>
</gene>
<dbReference type="STRING" id="417373.GCA_001570685_01313"/>
<keyword evidence="2" id="KW-1185">Reference proteome</keyword>
<evidence type="ECO:0000313" key="2">
    <source>
        <dbReference type="Proteomes" id="UP000051084"/>
    </source>
</evidence>
<evidence type="ECO:0000313" key="1">
    <source>
        <dbReference type="EMBL" id="KRL96542.1"/>
    </source>
</evidence>
<name>A0A0R1UU18_9LACO</name>
<comment type="caution">
    <text evidence="1">The sequence shown here is derived from an EMBL/GenBank/DDBJ whole genome shotgun (WGS) entry which is preliminary data.</text>
</comment>
<dbReference type="EMBL" id="AZGC01000003">
    <property type="protein sequence ID" value="KRL96542.1"/>
    <property type="molecule type" value="Genomic_DNA"/>
</dbReference>
<dbReference type="PATRIC" id="fig|1423742.4.peg.951"/>